<feature type="non-terminal residue" evidence="4">
    <location>
        <position position="382"/>
    </location>
</feature>
<evidence type="ECO:0000313" key="4">
    <source>
        <dbReference type="EMBL" id="KKL55841.1"/>
    </source>
</evidence>
<feature type="domain" description="3'-5' exonuclease" evidence="3">
    <location>
        <begin position="2"/>
        <end position="163"/>
    </location>
</feature>
<dbReference type="InterPro" id="IPR001098">
    <property type="entry name" value="DNA-dir_DNA_pol_A_palm_dom"/>
</dbReference>
<dbReference type="GO" id="GO:0003677">
    <property type="term" value="F:DNA binding"/>
    <property type="evidence" value="ECO:0007669"/>
    <property type="project" value="InterPro"/>
</dbReference>
<dbReference type="Gene3D" id="1.10.150.20">
    <property type="entry name" value="5' to 3' exonuclease, C-terminal subdomain"/>
    <property type="match status" value="1"/>
</dbReference>
<dbReference type="EMBL" id="LAZR01030694">
    <property type="protein sequence ID" value="KKL55841.1"/>
    <property type="molecule type" value="Genomic_DNA"/>
</dbReference>
<dbReference type="GO" id="GO:0003887">
    <property type="term" value="F:DNA-directed DNA polymerase activity"/>
    <property type="evidence" value="ECO:0007669"/>
    <property type="project" value="InterPro"/>
</dbReference>
<dbReference type="PRINTS" id="PR00868">
    <property type="entry name" value="DNAPOLI"/>
</dbReference>
<evidence type="ECO:0008006" key="5">
    <source>
        <dbReference type="Google" id="ProtNLM"/>
    </source>
</evidence>
<dbReference type="PANTHER" id="PTHR10133">
    <property type="entry name" value="DNA POLYMERASE I"/>
    <property type="match status" value="1"/>
</dbReference>
<evidence type="ECO:0000259" key="3">
    <source>
        <dbReference type="Pfam" id="PF01612"/>
    </source>
</evidence>
<dbReference type="GO" id="GO:0008408">
    <property type="term" value="F:3'-5' exonuclease activity"/>
    <property type="evidence" value="ECO:0007669"/>
    <property type="project" value="InterPro"/>
</dbReference>
<dbReference type="InterPro" id="IPR002562">
    <property type="entry name" value="3'-5'_exonuclease_dom"/>
</dbReference>
<dbReference type="InterPro" id="IPR002298">
    <property type="entry name" value="DNA_polymerase_A"/>
</dbReference>
<dbReference type="InterPro" id="IPR012337">
    <property type="entry name" value="RNaseH-like_sf"/>
</dbReference>
<dbReference type="InterPro" id="IPR036397">
    <property type="entry name" value="RNaseH_sf"/>
</dbReference>
<dbReference type="InterPro" id="IPR043502">
    <property type="entry name" value="DNA/RNA_pol_sf"/>
</dbReference>
<dbReference type="SUPFAM" id="SSF56672">
    <property type="entry name" value="DNA/RNA polymerases"/>
    <property type="match status" value="1"/>
</dbReference>
<organism evidence="4">
    <name type="scientific">marine sediment metagenome</name>
    <dbReference type="NCBI Taxonomy" id="412755"/>
    <lineage>
        <taxon>unclassified sequences</taxon>
        <taxon>metagenomes</taxon>
        <taxon>ecological metagenomes</taxon>
    </lineage>
</organism>
<accession>A0A0F9DPY9</accession>
<dbReference type="Gene3D" id="3.30.70.370">
    <property type="match status" value="1"/>
</dbReference>
<feature type="domain" description="DNA-directed DNA polymerase family A palm" evidence="2">
    <location>
        <begin position="210"/>
        <end position="380"/>
    </location>
</feature>
<evidence type="ECO:0000259" key="2">
    <source>
        <dbReference type="Pfam" id="PF00476"/>
    </source>
</evidence>
<sequence>MDLETTGLDPWKRQVPDRLCGIAISDGTDHFYMPFRHANKKKNLPMEALRELGTLLSDPDRVFVGFNYKFDLKFLFVEGIGLPKTIRDPYLAAHLCNENEPLLGLKPLSDKYLGNKASKEQRALKLLLRERGLGIADMWRLEPEQVAPYACDDVRLTLELRDFYLPHLEKQGLLELWEEVSAYELIVAGMEIDGIRLNAETLRHNAMKSQKHHLAKMMEIRDVAGYTLNPNSSKQVCNWLEIDSSKKAILEILHNKGDERATLILQARCWRTADSRYYQPLLRLIDGDGLGHPSFKMCGTYTGRMSSGDPFNWQSFANPREKGYAAGIYDPIKDAIEADEDEVMVEADYSQAEIKVACHYGQETRMGDLVNSGEDIHGATKD</sequence>
<dbReference type="AlphaFoldDB" id="A0A0F9DPY9"/>
<dbReference type="GO" id="GO:0006302">
    <property type="term" value="P:double-strand break repair"/>
    <property type="evidence" value="ECO:0007669"/>
    <property type="project" value="TreeGrafter"/>
</dbReference>
<reference evidence="4" key="1">
    <citation type="journal article" date="2015" name="Nature">
        <title>Complex archaea that bridge the gap between prokaryotes and eukaryotes.</title>
        <authorList>
            <person name="Spang A."/>
            <person name="Saw J.H."/>
            <person name="Jorgensen S.L."/>
            <person name="Zaremba-Niedzwiedzka K."/>
            <person name="Martijn J."/>
            <person name="Lind A.E."/>
            <person name="van Eijk R."/>
            <person name="Schleper C."/>
            <person name="Guy L."/>
            <person name="Ettema T.J."/>
        </authorList>
    </citation>
    <scope>NUCLEOTIDE SEQUENCE</scope>
</reference>
<comment type="caution">
    <text evidence="4">The sequence shown here is derived from an EMBL/GenBank/DDBJ whole genome shotgun (WGS) entry which is preliminary data.</text>
</comment>
<protein>
    <recommendedName>
        <fullName evidence="5">DNA-directed DNA polymerase family A palm domain-containing protein</fullName>
    </recommendedName>
</protein>
<name>A0A0F9DPY9_9ZZZZ</name>
<dbReference type="PANTHER" id="PTHR10133:SF27">
    <property type="entry name" value="DNA POLYMERASE NU"/>
    <property type="match status" value="1"/>
</dbReference>
<gene>
    <name evidence="4" type="ORF">LCGC14_2251360</name>
</gene>
<evidence type="ECO:0000256" key="1">
    <source>
        <dbReference type="ARBA" id="ARBA00022705"/>
    </source>
</evidence>
<dbReference type="Pfam" id="PF00476">
    <property type="entry name" value="DNA_pol_A"/>
    <property type="match status" value="1"/>
</dbReference>
<keyword evidence="1" id="KW-0235">DNA replication</keyword>
<dbReference type="Pfam" id="PF01612">
    <property type="entry name" value="DNA_pol_A_exo1"/>
    <property type="match status" value="1"/>
</dbReference>
<proteinExistence type="predicted"/>
<dbReference type="GO" id="GO:0006261">
    <property type="term" value="P:DNA-templated DNA replication"/>
    <property type="evidence" value="ECO:0007669"/>
    <property type="project" value="InterPro"/>
</dbReference>
<dbReference type="SUPFAM" id="SSF53098">
    <property type="entry name" value="Ribonuclease H-like"/>
    <property type="match status" value="1"/>
</dbReference>
<dbReference type="Gene3D" id="3.30.420.10">
    <property type="entry name" value="Ribonuclease H-like superfamily/Ribonuclease H"/>
    <property type="match status" value="1"/>
</dbReference>